<dbReference type="InterPro" id="IPR006619">
    <property type="entry name" value="PGRP_domain_met/bac"/>
</dbReference>
<dbReference type="PANTHER" id="PTHR11022">
    <property type="entry name" value="PEPTIDOGLYCAN RECOGNITION PROTEIN"/>
    <property type="match status" value="1"/>
</dbReference>
<gene>
    <name evidence="4" type="ORF">ER308_07230</name>
</gene>
<dbReference type="Pfam" id="PF01510">
    <property type="entry name" value="Amidase_2"/>
    <property type="match status" value="1"/>
</dbReference>
<evidence type="ECO:0000313" key="5">
    <source>
        <dbReference type="Proteomes" id="UP000291469"/>
    </source>
</evidence>
<dbReference type="InterPro" id="IPR015510">
    <property type="entry name" value="PGRP"/>
</dbReference>
<dbReference type="GO" id="GO:0008745">
    <property type="term" value="F:N-acetylmuramoyl-L-alanine amidase activity"/>
    <property type="evidence" value="ECO:0007669"/>
    <property type="project" value="InterPro"/>
</dbReference>
<dbReference type="InterPro" id="IPR036505">
    <property type="entry name" value="Amidase/PGRP_sf"/>
</dbReference>
<dbReference type="OrthoDB" id="514320at2"/>
<dbReference type="GO" id="GO:0009253">
    <property type="term" value="P:peptidoglycan catabolic process"/>
    <property type="evidence" value="ECO:0007669"/>
    <property type="project" value="InterPro"/>
</dbReference>
<dbReference type="SUPFAM" id="SSF55846">
    <property type="entry name" value="N-acetylmuramoyl-L-alanine amidase-like"/>
    <property type="match status" value="1"/>
</dbReference>
<dbReference type="CDD" id="cd06583">
    <property type="entry name" value="PGRP"/>
    <property type="match status" value="1"/>
</dbReference>
<comment type="similarity">
    <text evidence="1">Belongs to the N-acetylmuramoyl-L-alanine amidase 2 family.</text>
</comment>
<organism evidence="4 5">
    <name type="scientific">Egibacter rhizosphaerae</name>
    <dbReference type="NCBI Taxonomy" id="1670831"/>
    <lineage>
        <taxon>Bacteria</taxon>
        <taxon>Bacillati</taxon>
        <taxon>Actinomycetota</taxon>
        <taxon>Nitriliruptoria</taxon>
        <taxon>Egibacterales</taxon>
        <taxon>Egibacteraceae</taxon>
        <taxon>Egibacter</taxon>
    </lineage>
</organism>
<protein>
    <submittedName>
        <fullName evidence="4">N-acetylmuramoyl-L-alanine amidase</fullName>
    </submittedName>
</protein>
<dbReference type="PANTHER" id="PTHR11022:SF41">
    <property type="entry name" value="PEPTIDOGLYCAN-RECOGNITION PROTEIN LC-RELATED"/>
    <property type="match status" value="1"/>
</dbReference>
<dbReference type="AlphaFoldDB" id="A0A411YDZ8"/>
<feature type="compositionally biased region" description="Basic and acidic residues" evidence="2">
    <location>
        <begin position="132"/>
        <end position="142"/>
    </location>
</feature>
<dbReference type="GO" id="GO:0008270">
    <property type="term" value="F:zinc ion binding"/>
    <property type="evidence" value="ECO:0007669"/>
    <property type="project" value="InterPro"/>
</dbReference>
<keyword evidence="5" id="KW-1185">Reference proteome</keyword>
<evidence type="ECO:0000256" key="2">
    <source>
        <dbReference type="SAM" id="MobiDB-lite"/>
    </source>
</evidence>
<dbReference type="Proteomes" id="UP000291469">
    <property type="component" value="Chromosome"/>
</dbReference>
<evidence type="ECO:0000313" key="4">
    <source>
        <dbReference type="EMBL" id="QBI19357.1"/>
    </source>
</evidence>
<feature type="region of interest" description="Disordered" evidence="2">
    <location>
        <begin position="132"/>
        <end position="170"/>
    </location>
</feature>
<accession>A0A411YDZ8</accession>
<feature type="domain" description="Peptidoglycan recognition protein family" evidence="3">
    <location>
        <begin position="1"/>
        <end position="141"/>
    </location>
</feature>
<dbReference type="InterPro" id="IPR002502">
    <property type="entry name" value="Amidase_domain"/>
</dbReference>
<dbReference type="SMART" id="SM00701">
    <property type="entry name" value="PGRP"/>
    <property type="match status" value="1"/>
</dbReference>
<dbReference type="RefSeq" id="WP_131154354.1">
    <property type="nucleotide sequence ID" value="NZ_CP036402.1"/>
</dbReference>
<evidence type="ECO:0000259" key="3">
    <source>
        <dbReference type="SMART" id="SM00701"/>
    </source>
</evidence>
<sequence>MLTRSRSELGIARGGGLSTPVDMVVWHTEDGAPVDASMSVAQEVARVDAIDAWHKSIGWRGFGYNDCVFPSGRVYEGRGDSQGAHVAGHNDSSWGVLWPGDGNRHGLTSQQVAASGDLVRWRIERGHVSEGYRSRGHRDLDASKSCPGTHKYPSVSKLSGLSPGDDGDEGEEIEEARFEMLVYAEGADELSAAAVVAAKREGVFTSDAEQARAEIERGGKVFAVGGPAAETLSGLPSSRKLVGADRVSSLSKALSKL</sequence>
<dbReference type="EMBL" id="CP036402">
    <property type="protein sequence ID" value="QBI19357.1"/>
    <property type="molecule type" value="Genomic_DNA"/>
</dbReference>
<dbReference type="KEGG" id="erz:ER308_07230"/>
<proteinExistence type="inferred from homology"/>
<dbReference type="Gene3D" id="3.40.80.10">
    <property type="entry name" value="Peptidoglycan recognition protein-like"/>
    <property type="match status" value="1"/>
</dbReference>
<evidence type="ECO:0000256" key="1">
    <source>
        <dbReference type="ARBA" id="ARBA00007553"/>
    </source>
</evidence>
<name>A0A411YDZ8_9ACTN</name>
<reference evidence="4 5" key="1">
    <citation type="submission" date="2019-01" db="EMBL/GenBank/DDBJ databases">
        <title>Egibacter rhizosphaerae EGI 80759T.</title>
        <authorList>
            <person name="Chen D.-D."/>
            <person name="Tian Y."/>
            <person name="Jiao J.-Y."/>
            <person name="Zhang X.-T."/>
            <person name="Zhang Y.-G."/>
            <person name="Zhang Y."/>
            <person name="Xiao M."/>
            <person name="Shu W.-S."/>
            <person name="Li W.-J."/>
        </authorList>
    </citation>
    <scope>NUCLEOTIDE SEQUENCE [LARGE SCALE GENOMIC DNA]</scope>
    <source>
        <strain evidence="4 5">EGI 80759</strain>
    </source>
</reference>